<evidence type="ECO:0000313" key="2">
    <source>
        <dbReference type="Proteomes" id="UP000604046"/>
    </source>
</evidence>
<proteinExistence type="predicted"/>
<name>A0A812KB04_9DINO</name>
<gene>
    <name evidence="1" type="ORF">SNAT2548_LOCUS8546</name>
</gene>
<sequence length="313" mass="33246">MDSTTGTISHMSGRSKPTEAFSFECEVTAHQAAGVMLASSVTVAADLLSYSSATLLFHAHGSEAPLTTGTGWSNFELGCAPEVAWLTVSAATGVLSYVDQGSKAGGISAVDDKFYSQDGAVCAVTAWQGHKKHQVSFVAIRPRPWSTLEYDFSAVAVTMGEELHPFAPKPHTQQGLMKPWAYNMACGVSGAGSQTKFSFDRVLSMGLLAGHPVVEISMEGEITVAPAVSLGELFDAIVASGSAGKASLVLFCLWALHETAITRVRKLNTLTISVGFWLAAKSFLAGAMSRDWILWGSTYRRAPGTSQVARLFR</sequence>
<protein>
    <submittedName>
        <fullName evidence="1">Uncharacterized protein</fullName>
    </submittedName>
</protein>
<evidence type="ECO:0000313" key="1">
    <source>
        <dbReference type="EMBL" id="CAE7224400.1"/>
    </source>
</evidence>
<dbReference type="AlphaFoldDB" id="A0A812KB04"/>
<accession>A0A812KB04</accession>
<dbReference type="EMBL" id="CAJNDS010000638">
    <property type="protein sequence ID" value="CAE7224400.1"/>
    <property type="molecule type" value="Genomic_DNA"/>
</dbReference>
<keyword evidence="2" id="KW-1185">Reference proteome</keyword>
<comment type="caution">
    <text evidence="1">The sequence shown here is derived from an EMBL/GenBank/DDBJ whole genome shotgun (WGS) entry which is preliminary data.</text>
</comment>
<dbReference type="OrthoDB" id="10440694at2759"/>
<reference evidence="1" key="1">
    <citation type="submission" date="2021-02" db="EMBL/GenBank/DDBJ databases">
        <authorList>
            <person name="Dougan E. K."/>
            <person name="Rhodes N."/>
            <person name="Thang M."/>
            <person name="Chan C."/>
        </authorList>
    </citation>
    <scope>NUCLEOTIDE SEQUENCE</scope>
</reference>
<organism evidence="1 2">
    <name type="scientific">Symbiodinium natans</name>
    <dbReference type="NCBI Taxonomy" id="878477"/>
    <lineage>
        <taxon>Eukaryota</taxon>
        <taxon>Sar</taxon>
        <taxon>Alveolata</taxon>
        <taxon>Dinophyceae</taxon>
        <taxon>Suessiales</taxon>
        <taxon>Symbiodiniaceae</taxon>
        <taxon>Symbiodinium</taxon>
    </lineage>
</organism>
<dbReference type="Proteomes" id="UP000604046">
    <property type="component" value="Unassembled WGS sequence"/>
</dbReference>